<dbReference type="EMBL" id="JAHRIO010040691">
    <property type="protein sequence ID" value="MEQ2171520.1"/>
    <property type="molecule type" value="Genomic_DNA"/>
</dbReference>
<evidence type="ECO:0000313" key="2">
    <source>
        <dbReference type="Proteomes" id="UP001476798"/>
    </source>
</evidence>
<comment type="caution">
    <text evidence="1">The sequence shown here is derived from an EMBL/GenBank/DDBJ whole genome shotgun (WGS) entry which is preliminary data.</text>
</comment>
<gene>
    <name evidence="1" type="ORF">GOODEAATRI_011551</name>
</gene>
<name>A0ABV0NJD5_9TELE</name>
<sequence length="51" mass="5553">VPACHMPITQPMFPALRLCDSRSLGPRALFVPFLSGPSQGGAPWLILCCWI</sequence>
<protein>
    <submittedName>
        <fullName evidence="1">Uncharacterized protein</fullName>
    </submittedName>
</protein>
<dbReference type="Proteomes" id="UP001476798">
    <property type="component" value="Unassembled WGS sequence"/>
</dbReference>
<proteinExistence type="predicted"/>
<reference evidence="1 2" key="1">
    <citation type="submission" date="2021-06" db="EMBL/GenBank/DDBJ databases">
        <authorList>
            <person name="Palmer J.M."/>
        </authorList>
    </citation>
    <scope>NUCLEOTIDE SEQUENCE [LARGE SCALE GENOMIC DNA]</scope>
    <source>
        <strain evidence="1 2">GA_2019</strain>
        <tissue evidence="1">Muscle</tissue>
    </source>
</reference>
<feature type="non-terminal residue" evidence="1">
    <location>
        <position position="1"/>
    </location>
</feature>
<accession>A0ABV0NJD5</accession>
<organism evidence="1 2">
    <name type="scientific">Goodea atripinnis</name>
    <dbReference type="NCBI Taxonomy" id="208336"/>
    <lineage>
        <taxon>Eukaryota</taxon>
        <taxon>Metazoa</taxon>
        <taxon>Chordata</taxon>
        <taxon>Craniata</taxon>
        <taxon>Vertebrata</taxon>
        <taxon>Euteleostomi</taxon>
        <taxon>Actinopterygii</taxon>
        <taxon>Neopterygii</taxon>
        <taxon>Teleostei</taxon>
        <taxon>Neoteleostei</taxon>
        <taxon>Acanthomorphata</taxon>
        <taxon>Ovalentaria</taxon>
        <taxon>Atherinomorphae</taxon>
        <taxon>Cyprinodontiformes</taxon>
        <taxon>Goodeidae</taxon>
        <taxon>Goodea</taxon>
    </lineage>
</organism>
<evidence type="ECO:0000313" key="1">
    <source>
        <dbReference type="EMBL" id="MEQ2171520.1"/>
    </source>
</evidence>
<keyword evidence="2" id="KW-1185">Reference proteome</keyword>
<feature type="non-terminal residue" evidence="1">
    <location>
        <position position="51"/>
    </location>
</feature>